<accession>A0A0F9KNY2</accession>
<gene>
    <name evidence="3" type="ORF">LCGC14_1680140</name>
</gene>
<dbReference type="AlphaFoldDB" id="A0A0F9KNY2"/>
<dbReference type="PROSITE" id="PS51671">
    <property type="entry name" value="ACT"/>
    <property type="match status" value="1"/>
</dbReference>
<proteinExistence type="predicted"/>
<dbReference type="SUPFAM" id="SSF55021">
    <property type="entry name" value="ACT-like"/>
    <property type="match status" value="1"/>
</dbReference>
<feature type="region of interest" description="Disordered" evidence="1">
    <location>
        <begin position="1"/>
        <end position="21"/>
    </location>
</feature>
<reference evidence="3" key="1">
    <citation type="journal article" date="2015" name="Nature">
        <title>Complex archaea that bridge the gap between prokaryotes and eukaryotes.</title>
        <authorList>
            <person name="Spang A."/>
            <person name="Saw J.H."/>
            <person name="Jorgensen S.L."/>
            <person name="Zaremba-Niedzwiedzka K."/>
            <person name="Martijn J."/>
            <person name="Lind A.E."/>
            <person name="van Eijk R."/>
            <person name="Schleper C."/>
            <person name="Guy L."/>
            <person name="Ettema T.J."/>
        </authorList>
    </citation>
    <scope>NUCLEOTIDE SEQUENCE</scope>
</reference>
<protein>
    <recommendedName>
        <fullName evidence="2">ACT domain-containing protein</fullName>
    </recommendedName>
</protein>
<name>A0A0F9KNY2_9ZZZZ</name>
<feature type="domain" description="ACT" evidence="2">
    <location>
        <begin position="38"/>
        <end position="113"/>
    </location>
</feature>
<feature type="non-terminal residue" evidence="3">
    <location>
        <position position="162"/>
    </location>
</feature>
<dbReference type="EMBL" id="LAZR01014548">
    <property type="protein sequence ID" value="KKM17000.1"/>
    <property type="molecule type" value="Genomic_DNA"/>
</dbReference>
<evidence type="ECO:0000313" key="3">
    <source>
        <dbReference type="EMBL" id="KKM17000.1"/>
    </source>
</evidence>
<dbReference type="Gene3D" id="3.30.2130.10">
    <property type="entry name" value="VC0802-like"/>
    <property type="match status" value="1"/>
</dbReference>
<comment type="caution">
    <text evidence="3">The sequence shown here is derived from an EMBL/GenBank/DDBJ whole genome shotgun (WGS) entry which is preliminary data.</text>
</comment>
<evidence type="ECO:0000256" key="1">
    <source>
        <dbReference type="SAM" id="MobiDB-lite"/>
    </source>
</evidence>
<evidence type="ECO:0000259" key="2">
    <source>
        <dbReference type="PROSITE" id="PS51671"/>
    </source>
</evidence>
<dbReference type="InterPro" id="IPR002912">
    <property type="entry name" value="ACT_dom"/>
</dbReference>
<sequence length="162" mass="17280">MAKVKKKAAKKRSSPKKAVRKPAAKAVEYGFNAKPAIEITATFKDTVGLTAKVAAAVAAEKVNILAGTGYSASAMYRKAIFTLIVDDYEKAERALEGIGAVDVEESSVILVNMANKVGALEKATTAIAKARINIFYFYATTSTGRTATCVLKTQNDKKTIKL</sequence>
<dbReference type="InterPro" id="IPR045865">
    <property type="entry name" value="ACT-like_dom_sf"/>
</dbReference>
<organism evidence="3">
    <name type="scientific">marine sediment metagenome</name>
    <dbReference type="NCBI Taxonomy" id="412755"/>
    <lineage>
        <taxon>unclassified sequences</taxon>
        <taxon>metagenomes</taxon>
        <taxon>ecological metagenomes</taxon>
    </lineage>
</organism>